<reference evidence="2" key="1">
    <citation type="journal article" date="2020" name="Cell">
        <title>Large-Scale Comparative Analyses of Tick Genomes Elucidate Their Genetic Diversity and Vector Capacities.</title>
        <authorList>
            <consortium name="Tick Genome and Microbiome Consortium (TIGMIC)"/>
            <person name="Jia N."/>
            <person name="Wang J."/>
            <person name="Shi W."/>
            <person name="Du L."/>
            <person name="Sun Y."/>
            <person name="Zhan W."/>
            <person name="Jiang J.F."/>
            <person name="Wang Q."/>
            <person name="Zhang B."/>
            <person name="Ji P."/>
            <person name="Bell-Sakyi L."/>
            <person name="Cui X.M."/>
            <person name="Yuan T.T."/>
            <person name="Jiang B.G."/>
            <person name="Yang W.F."/>
            <person name="Lam T.T."/>
            <person name="Chang Q.C."/>
            <person name="Ding S.J."/>
            <person name="Wang X.J."/>
            <person name="Zhu J.G."/>
            <person name="Ruan X.D."/>
            <person name="Zhao L."/>
            <person name="Wei J.T."/>
            <person name="Ye R.Z."/>
            <person name="Que T.C."/>
            <person name="Du C.H."/>
            <person name="Zhou Y.H."/>
            <person name="Cheng J.X."/>
            <person name="Dai P.F."/>
            <person name="Guo W.B."/>
            <person name="Han X.H."/>
            <person name="Huang E.J."/>
            <person name="Li L.F."/>
            <person name="Wei W."/>
            <person name="Gao Y.C."/>
            <person name="Liu J.Z."/>
            <person name="Shao H.Z."/>
            <person name="Wang X."/>
            <person name="Wang C.C."/>
            <person name="Yang T.C."/>
            <person name="Huo Q.B."/>
            <person name="Li W."/>
            <person name="Chen H.Y."/>
            <person name="Chen S.E."/>
            <person name="Zhou L.G."/>
            <person name="Ni X.B."/>
            <person name="Tian J.H."/>
            <person name="Sheng Y."/>
            <person name="Liu T."/>
            <person name="Pan Y.S."/>
            <person name="Xia L.Y."/>
            <person name="Li J."/>
            <person name="Zhao F."/>
            <person name="Cao W.C."/>
        </authorList>
    </citation>
    <scope>NUCLEOTIDE SEQUENCE</scope>
    <source>
        <strain evidence="2">Rmic-2018</strain>
    </source>
</reference>
<sequence>MLLGHQSMDRVSDYRSLALASPDASSRILEQGQNNIDALSQVSDGTLHRSSPSNNINDINSPRSAAVAPQ</sequence>
<evidence type="ECO:0000313" key="3">
    <source>
        <dbReference type="Proteomes" id="UP000821866"/>
    </source>
</evidence>
<dbReference type="VEuPathDB" id="VectorBase:LOC119173959"/>
<dbReference type="AlphaFoldDB" id="A0A9J6DHN2"/>
<feature type="region of interest" description="Disordered" evidence="1">
    <location>
        <begin position="44"/>
        <end position="70"/>
    </location>
</feature>
<dbReference type="Proteomes" id="UP000821866">
    <property type="component" value="Chromosome 7"/>
</dbReference>
<evidence type="ECO:0000256" key="1">
    <source>
        <dbReference type="SAM" id="MobiDB-lite"/>
    </source>
</evidence>
<keyword evidence="3" id="KW-1185">Reference proteome</keyword>
<name>A0A9J6DHN2_RHIMP</name>
<proteinExistence type="predicted"/>
<organism evidence="2 3">
    <name type="scientific">Rhipicephalus microplus</name>
    <name type="common">Cattle tick</name>
    <name type="synonym">Boophilus microplus</name>
    <dbReference type="NCBI Taxonomy" id="6941"/>
    <lineage>
        <taxon>Eukaryota</taxon>
        <taxon>Metazoa</taxon>
        <taxon>Ecdysozoa</taxon>
        <taxon>Arthropoda</taxon>
        <taxon>Chelicerata</taxon>
        <taxon>Arachnida</taxon>
        <taxon>Acari</taxon>
        <taxon>Parasitiformes</taxon>
        <taxon>Ixodida</taxon>
        <taxon>Ixodoidea</taxon>
        <taxon>Ixodidae</taxon>
        <taxon>Rhipicephalinae</taxon>
        <taxon>Rhipicephalus</taxon>
        <taxon>Boophilus</taxon>
    </lineage>
</organism>
<reference evidence="2" key="2">
    <citation type="submission" date="2021-09" db="EMBL/GenBank/DDBJ databases">
        <authorList>
            <person name="Jia N."/>
            <person name="Wang J."/>
            <person name="Shi W."/>
            <person name="Du L."/>
            <person name="Sun Y."/>
            <person name="Zhan W."/>
            <person name="Jiang J."/>
            <person name="Wang Q."/>
            <person name="Zhang B."/>
            <person name="Ji P."/>
            <person name="Sakyi L.B."/>
            <person name="Cui X."/>
            <person name="Yuan T."/>
            <person name="Jiang B."/>
            <person name="Yang W."/>
            <person name="Lam T.T.-Y."/>
            <person name="Chang Q."/>
            <person name="Ding S."/>
            <person name="Wang X."/>
            <person name="Zhu J."/>
            <person name="Ruan X."/>
            <person name="Zhao L."/>
            <person name="Wei J."/>
            <person name="Que T."/>
            <person name="Du C."/>
            <person name="Cheng J."/>
            <person name="Dai P."/>
            <person name="Han X."/>
            <person name="Huang E."/>
            <person name="Gao Y."/>
            <person name="Liu J."/>
            <person name="Shao H."/>
            <person name="Ye R."/>
            <person name="Li L."/>
            <person name="Wei W."/>
            <person name="Wang X."/>
            <person name="Wang C."/>
            <person name="Huo Q."/>
            <person name="Li W."/>
            <person name="Guo W."/>
            <person name="Chen H."/>
            <person name="Chen S."/>
            <person name="Zhou L."/>
            <person name="Zhou L."/>
            <person name="Ni X."/>
            <person name="Tian J."/>
            <person name="Zhou Y."/>
            <person name="Sheng Y."/>
            <person name="Liu T."/>
            <person name="Pan Y."/>
            <person name="Xia L."/>
            <person name="Li J."/>
            <person name="Zhao F."/>
            <person name="Cao W."/>
        </authorList>
    </citation>
    <scope>NUCLEOTIDE SEQUENCE</scope>
    <source>
        <strain evidence="2">Rmic-2018</strain>
        <tissue evidence="2">Larvae</tissue>
    </source>
</reference>
<feature type="compositionally biased region" description="Low complexity" evidence="1">
    <location>
        <begin position="49"/>
        <end position="64"/>
    </location>
</feature>
<dbReference type="EMBL" id="JABSTU010000009">
    <property type="protein sequence ID" value="KAH8021623.1"/>
    <property type="molecule type" value="Genomic_DNA"/>
</dbReference>
<evidence type="ECO:0000313" key="2">
    <source>
        <dbReference type="EMBL" id="KAH8021623.1"/>
    </source>
</evidence>
<protein>
    <submittedName>
        <fullName evidence="2">Uncharacterized protein</fullName>
    </submittedName>
</protein>
<accession>A0A9J6DHN2</accession>
<comment type="caution">
    <text evidence="2">The sequence shown here is derived from an EMBL/GenBank/DDBJ whole genome shotgun (WGS) entry which is preliminary data.</text>
</comment>
<gene>
    <name evidence="2" type="ORF">HPB51_016019</name>
</gene>